<dbReference type="PANTHER" id="PTHR11078">
    <property type="entry name" value="N UTILIZATION SUBSTANCE PROTEIN B-RELATED"/>
    <property type="match status" value="1"/>
</dbReference>
<dbReference type="SUPFAM" id="SSF48013">
    <property type="entry name" value="NusB-like"/>
    <property type="match status" value="1"/>
</dbReference>
<evidence type="ECO:0000256" key="5">
    <source>
        <dbReference type="ARBA" id="ARBA00023163"/>
    </source>
</evidence>
<dbReference type="NCBIfam" id="TIGR01951">
    <property type="entry name" value="nusB"/>
    <property type="match status" value="1"/>
</dbReference>
<dbReference type="PANTHER" id="PTHR11078:SF3">
    <property type="entry name" value="ANTITERMINATION NUSB DOMAIN-CONTAINING PROTEIN"/>
    <property type="match status" value="1"/>
</dbReference>
<protein>
    <recommendedName>
        <fullName evidence="6">Transcription antitermination protein NusB</fullName>
    </recommendedName>
    <alternativeName>
        <fullName evidence="6">Antitermination factor NusB</fullName>
    </alternativeName>
</protein>
<evidence type="ECO:0000256" key="1">
    <source>
        <dbReference type="ARBA" id="ARBA00005952"/>
    </source>
</evidence>
<proteinExistence type="inferred from homology"/>
<reference evidence="10 11" key="1">
    <citation type="submission" date="2017-06" db="EMBL/GenBank/DDBJ databases">
        <title>Genome sequencing of cyanobaciteial culture collection at National Institute for Environmental Studies (NIES).</title>
        <authorList>
            <person name="Hirose Y."/>
            <person name="Shimura Y."/>
            <person name="Fujisawa T."/>
            <person name="Nakamura Y."/>
            <person name="Kawachi M."/>
        </authorList>
    </citation>
    <scope>NUCLEOTIDE SEQUENCE [LARGE SCALE GENOMIC DNA]</scope>
    <source>
        <strain evidence="10 11">NIES-267</strain>
    </source>
</reference>
<dbReference type="GO" id="GO:0005829">
    <property type="term" value="C:cytosol"/>
    <property type="evidence" value="ECO:0007669"/>
    <property type="project" value="TreeGrafter"/>
</dbReference>
<evidence type="ECO:0000256" key="2">
    <source>
        <dbReference type="ARBA" id="ARBA00022814"/>
    </source>
</evidence>
<evidence type="ECO:0000313" key="10">
    <source>
        <dbReference type="EMBL" id="BAY84913.1"/>
    </source>
</evidence>
<dbReference type="Proteomes" id="UP000218418">
    <property type="component" value="Chromosome"/>
</dbReference>
<dbReference type="GO" id="GO:0031564">
    <property type="term" value="P:transcription antitermination"/>
    <property type="evidence" value="ECO:0007669"/>
    <property type="project" value="UniProtKB-KW"/>
</dbReference>
<keyword evidence="7" id="KW-0175">Coiled coil</keyword>
<evidence type="ECO:0000256" key="8">
    <source>
        <dbReference type="SAM" id="MobiDB-lite"/>
    </source>
</evidence>
<comment type="similarity">
    <text evidence="1 6">Belongs to the NusB family.</text>
</comment>
<name>A0A1Z4LUN3_9CYAN</name>
<keyword evidence="2 6" id="KW-0889">Transcription antitermination</keyword>
<dbReference type="Pfam" id="PF01029">
    <property type="entry name" value="NusB"/>
    <property type="match status" value="1"/>
</dbReference>
<evidence type="ECO:0000256" key="7">
    <source>
        <dbReference type="SAM" id="Coils"/>
    </source>
</evidence>
<evidence type="ECO:0000313" key="11">
    <source>
        <dbReference type="Proteomes" id="UP000218418"/>
    </source>
</evidence>
<accession>A0A1Z4LUN3</accession>
<dbReference type="GO" id="GO:0006353">
    <property type="term" value="P:DNA-templated transcription termination"/>
    <property type="evidence" value="ECO:0007669"/>
    <property type="project" value="UniProtKB-UniRule"/>
</dbReference>
<feature type="region of interest" description="Disordered" evidence="8">
    <location>
        <begin position="210"/>
        <end position="233"/>
    </location>
</feature>
<feature type="compositionally biased region" description="Polar residues" evidence="8">
    <location>
        <begin position="211"/>
        <end position="220"/>
    </location>
</feature>
<dbReference type="GO" id="GO:0003723">
    <property type="term" value="F:RNA binding"/>
    <property type="evidence" value="ECO:0007669"/>
    <property type="project" value="UniProtKB-UniRule"/>
</dbReference>
<dbReference type="Gene3D" id="1.10.940.10">
    <property type="entry name" value="NusB-like"/>
    <property type="match status" value="1"/>
</dbReference>
<dbReference type="AlphaFoldDB" id="A0A1Z4LUN3"/>
<keyword evidence="3 6" id="KW-0694">RNA-binding</keyword>
<evidence type="ECO:0000256" key="4">
    <source>
        <dbReference type="ARBA" id="ARBA00023015"/>
    </source>
</evidence>
<dbReference type="InterPro" id="IPR035926">
    <property type="entry name" value="NusB-like_sf"/>
</dbReference>
<keyword evidence="11" id="KW-1185">Reference proteome</keyword>
<keyword evidence="4 6" id="KW-0805">Transcription regulation</keyword>
<dbReference type="InterPro" id="IPR011605">
    <property type="entry name" value="NusB_fam"/>
</dbReference>
<comment type="function">
    <text evidence="6">Involved in transcription antitermination. Required for transcription of ribosomal RNA (rRNA) genes. Binds specifically to the boxA antiterminator sequence of the ribosomal RNA (rrn) operons.</text>
</comment>
<evidence type="ECO:0000256" key="6">
    <source>
        <dbReference type="HAMAP-Rule" id="MF_00073"/>
    </source>
</evidence>
<dbReference type="InterPro" id="IPR006027">
    <property type="entry name" value="NusB_RsmB_TIM44"/>
</dbReference>
<evidence type="ECO:0000259" key="9">
    <source>
        <dbReference type="Pfam" id="PF01029"/>
    </source>
</evidence>
<keyword evidence="5 6" id="KW-0804">Transcription</keyword>
<feature type="coiled-coil region" evidence="7">
    <location>
        <begin position="45"/>
        <end position="72"/>
    </location>
</feature>
<feature type="domain" description="NusB/RsmB/TIM44" evidence="9">
    <location>
        <begin position="108"/>
        <end position="203"/>
    </location>
</feature>
<gene>
    <name evidence="6 10" type="primary">nusB</name>
    <name evidence="10" type="ORF">NIES267_44110</name>
</gene>
<dbReference type="OrthoDB" id="3528057at2"/>
<evidence type="ECO:0000256" key="3">
    <source>
        <dbReference type="ARBA" id="ARBA00022884"/>
    </source>
</evidence>
<dbReference type="EMBL" id="AP018227">
    <property type="protein sequence ID" value="BAY84913.1"/>
    <property type="molecule type" value="Genomic_DNA"/>
</dbReference>
<sequence length="233" mass="26394">MQDRKPQQIARELVLLSLSQLPVNPKTLTEEQLPKLVLGAVRTLRAEVQDSLENAKDDLKSSNERLLTSETRAADLNTSRTMLKEAIEFTRIAINKLGATLDFPELIQLANQDKELREHTVRLVKKITKERQFIDEKISAALVDWQVKRLAQIDRDILRIAVAEMEFYEMPSRIAINEAVELAKRYSGEDGHRFINGVLRRVIEQEKASSEHLSANSVSGASPEEIASPEDIQ</sequence>
<dbReference type="HAMAP" id="MF_00073">
    <property type="entry name" value="NusB"/>
    <property type="match status" value="1"/>
</dbReference>
<organism evidence="10 11">
    <name type="scientific">Calothrix parasitica NIES-267</name>
    <dbReference type="NCBI Taxonomy" id="1973488"/>
    <lineage>
        <taxon>Bacteria</taxon>
        <taxon>Bacillati</taxon>
        <taxon>Cyanobacteriota</taxon>
        <taxon>Cyanophyceae</taxon>
        <taxon>Nostocales</taxon>
        <taxon>Calotrichaceae</taxon>
        <taxon>Calothrix</taxon>
    </lineage>
</organism>